<dbReference type="AlphaFoldDB" id="A0A179FXU2"/>
<protein>
    <submittedName>
        <fullName evidence="5">Polysaccharide biosynthesis protein vipA/tviB</fullName>
    </submittedName>
</protein>
<evidence type="ECO:0000256" key="2">
    <source>
        <dbReference type="PIRNR" id="PIRNR000124"/>
    </source>
</evidence>
<dbReference type="STRING" id="1380566.A0A179FXU2"/>
<dbReference type="PIRSF" id="PIRSF500136">
    <property type="entry name" value="UDP_ManNAc_DH"/>
    <property type="match status" value="1"/>
</dbReference>
<feature type="domain" description="UDP-glucose/GDP-mannose dehydrogenase dimerisation" evidence="3">
    <location>
        <begin position="269"/>
        <end position="341"/>
    </location>
</feature>
<dbReference type="RefSeq" id="XP_018146400.1">
    <property type="nucleotide sequence ID" value="XM_018282078.1"/>
</dbReference>
<feature type="domain" description="UDP-glucose/GDP-mannose dehydrogenase N-terminal" evidence="4">
    <location>
        <begin position="91"/>
        <end position="241"/>
    </location>
</feature>
<dbReference type="GO" id="GO:0000271">
    <property type="term" value="P:polysaccharide biosynthetic process"/>
    <property type="evidence" value="ECO:0007669"/>
    <property type="project" value="InterPro"/>
</dbReference>
<name>A0A179FXU2_METCM</name>
<dbReference type="GeneID" id="28846072"/>
<organism evidence="5 6">
    <name type="scientific">Pochonia chlamydosporia 170</name>
    <dbReference type="NCBI Taxonomy" id="1380566"/>
    <lineage>
        <taxon>Eukaryota</taxon>
        <taxon>Fungi</taxon>
        <taxon>Dikarya</taxon>
        <taxon>Ascomycota</taxon>
        <taxon>Pezizomycotina</taxon>
        <taxon>Sordariomycetes</taxon>
        <taxon>Hypocreomycetidae</taxon>
        <taxon>Hypocreales</taxon>
        <taxon>Clavicipitaceae</taxon>
        <taxon>Pochonia</taxon>
    </lineage>
</organism>
<proteinExistence type="inferred from homology"/>
<sequence length="475" mass="52133">MVDDRPSIGQDQKLMTSHSIMGDDRVLTKLELESSCFQTPPTVVSDLGQISPFEFNGRLRYDLTPPSETSEFDQDVASVTQLFSETSEPVVAIIGVGYVGQHLAQVFSRAYNVLGYDISKSRTDHLTEIFDGNNRAKFTSSPAALGQATHFLISVPTLLLPDKTIDSSFLRNALSTVARFARPGSTIVIESSVAVGMTREFVGPLARKKGFFAGMSPERVDPGRTEPPAHAIPKIISGLDDVVPGSLSAIHKLYSRVFDQVTPVSTPEVAEMTKLYENCQRMVCIAYANEMADACISHGIDPFEVCKAASTKPFGYMPFSPGLGVGGHCIPVNPYYLLSNNRFPILEAASDRMASRPGEIARRVVAKLCKRVPYYRPHVLVVGMGFKIGQAHLTNSPGLGLAKGLVLTQMVDVSWADPLVSQESIPQIPRFDEVEWSLEALDSRFDLIIVAFRQSCLDFPLLEQLRIAEVEMWCP</sequence>
<dbReference type="InterPro" id="IPR008927">
    <property type="entry name" value="6-PGluconate_DH-like_C_sf"/>
</dbReference>
<dbReference type="SUPFAM" id="SSF48179">
    <property type="entry name" value="6-phosphogluconate dehydrogenase C-terminal domain-like"/>
    <property type="match status" value="1"/>
</dbReference>
<accession>A0A179FXU2</accession>
<dbReference type="NCBIfam" id="TIGR03026">
    <property type="entry name" value="NDP-sugDHase"/>
    <property type="match status" value="1"/>
</dbReference>
<reference evidence="5 6" key="1">
    <citation type="journal article" date="2016" name="PLoS Pathog.">
        <title>Biosynthesis of antibiotic leucinostatins in bio-control fungus Purpureocillium lilacinum and their inhibition on phytophthora revealed by genome mining.</title>
        <authorList>
            <person name="Wang G."/>
            <person name="Liu Z."/>
            <person name="Lin R."/>
            <person name="Li E."/>
            <person name="Mao Z."/>
            <person name="Ling J."/>
            <person name="Yang Y."/>
            <person name="Yin W.B."/>
            <person name="Xie B."/>
        </authorList>
    </citation>
    <scope>NUCLEOTIDE SEQUENCE [LARGE SCALE GENOMIC DNA]</scope>
    <source>
        <strain evidence="5">170</strain>
    </source>
</reference>
<dbReference type="InterPro" id="IPR036291">
    <property type="entry name" value="NAD(P)-bd_dom_sf"/>
</dbReference>
<dbReference type="GO" id="GO:0016628">
    <property type="term" value="F:oxidoreductase activity, acting on the CH-CH group of donors, NAD or NADP as acceptor"/>
    <property type="evidence" value="ECO:0007669"/>
    <property type="project" value="InterPro"/>
</dbReference>
<dbReference type="KEGG" id="pchm:VFPPC_02430"/>
<dbReference type="SUPFAM" id="SSF51735">
    <property type="entry name" value="NAD(P)-binding Rossmann-fold domains"/>
    <property type="match status" value="1"/>
</dbReference>
<evidence type="ECO:0000259" key="4">
    <source>
        <dbReference type="Pfam" id="PF03721"/>
    </source>
</evidence>
<gene>
    <name evidence="5" type="ORF">VFPPC_02430</name>
</gene>
<dbReference type="OrthoDB" id="5059218at2759"/>
<dbReference type="Proteomes" id="UP000078397">
    <property type="component" value="Unassembled WGS sequence"/>
</dbReference>
<comment type="similarity">
    <text evidence="1 2">Belongs to the UDP-glucose/GDP-mannose dehydrogenase family.</text>
</comment>
<evidence type="ECO:0000313" key="5">
    <source>
        <dbReference type="EMBL" id="OAQ69863.1"/>
    </source>
</evidence>
<keyword evidence="6" id="KW-1185">Reference proteome</keyword>
<dbReference type="PIRSF" id="PIRSF000124">
    <property type="entry name" value="UDPglc_GDPman_dh"/>
    <property type="match status" value="1"/>
</dbReference>
<dbReference type="GO" id="GO:0051287">
    <property type="term" value="F:NAD binding"/>
    <property type="evidence" value="ECO:0007669"/>
    <property type="project" value="InterPro"/>
</dbReference>
<dbReference type="EMBL" id="LSBJ02000002">
    <property type="protein sequence ID" value="OAQ69863.1"/>
    <property type="molecule type" value="Genomic_DNA"/>
</dbReference>
<dbReference type="Pfam" id="PF03721">
    <property type="entry name" value="UDPG_MGDP_dh_N"/>
    <property type="match status" value="1"/>
</dbReference>
<comment type="caution">
    <text evidence="5">The sequence shown here is derived from an EMBL/GenBank/DDBJ whole genome shotgun (WGS) entry which is preliminary data.</text>
</comment>
<dbReference type="PANTHER" id="PTHR43491">
    <property type="entry name" value="UDP-N-ACETYL-D-MANNOSAMINE DEHYDROGENASE"/>
    <property type="match status" value="1"/>
</dbReference>
<evidence type="ECO:0000313" key="6">
    <source>
        <dbReference type="Proteomes" id="UP000078397"/>
    </source>
</evidence>
<evidence type="ECO:0000256" key="1">
    <source>
        <dbReference type="ARBA" id="ARBA00006601"/>
    </source>
</evidence>
<dbReference type="InterPro" id="IPR014026">
    <property type="entry name" value="UDP-Glc/GDP-Man_DH_dimer"/>
</dbReference>
<dbReference type="InterPro" id="IPR017476">
    <property type="entry name" value="UDP-Glc/GDP-Man"/>
</dbReference>
<dbReference type="InterPro" id="IPR001732">
    <property type="entry name" value="UDP-Glc/GDP-Man_DH_N"/>
</dbReference>
<dbReference type="Pfam" id="PF00984">
    <property type="entry name" value="UDPG_MGDP_dh"/>
    <property type="match status" value="1"/>
</dbReference>
<dbReference type="Gene3D" id="3.40.50.720">
    <property type="entry name" value="NAD(P)-binding Rossmann-like Domain"/>
    <property type="match status" value="2"/>
</dbReference>
<evidence type="ECO:0000259" key="3">
    <source>
        <dbReference type="Pfam" id="PF00984"/>
    </source>
</evidence>
<dbReference type="PANTHER" id="PTHR43491:SF2">
    <property type="entry name" value="UDP-N-ACETYL-D-MANNOSAMINE DEHYDROGENASE"/>
    <property type="match status" value="1"/>
</dbReference>
<dbReference type="InterPro" id="IPR028359">
    <property type="entry name" value="UDP_ManNAc/GlcNAc_DH"/>
</dbReference>
<dbReference type="GO" id="GO:0016616">
    <property type="term" value="F:oxidoreductase activity, acting on the CH-OH group of donors, NAD or NADP as acceptor"/>
    <property type="evidence" value="ECO:0007669"/>
    <property type="project" value="InterPro"/>
</dbReference>